<evidence type="ECO:0000259" key="7">
    <source>
        <dbReference type="PROSITE" id="PS50850"/>
    </source>
</evidence>
<dbReference type="AlphaFoldDB" id="A0A8A0RM72"/>
<dbReference type="Pfam" id="PF07690">
    <property type="entry name" value="MFS_1"/>
    <property type="match status" value="1"/>
</dbReference>
<feature type="transmembrane region" description="Helical" evidence="6">
    <location>
        <begin position="239"/>
        <end position="261"/>
    </location>
</feature>
<dbReference type="KEGG" id="kme:H0A61_01704"/>
<keyword evidence="2" id="KW-0813">Transport</keyword>
<evidence type="ECO:0000256" key="3">
    <source>
        <dbReference type="ARBA" id="ARBA00022692"/>
    </source>
</evidence>
<feature type="transmembrane region" description="Helical" evidence="6">
    <location>
        <begin position="333"/>
        <end position="353"/>
    </location>
</feature>
<dbReference type="Proteomes" id="UP000662904">
    <property type="component" value="Chromosome"/>
</dbReference>
<dbReference type="RefSeq" id="WP_206706703.1">
    <property type="nucleotide sequence ID" value="NZ_CP059066.1"/>
</dbReference>
<reference evidence="8" key="1">
    <citation type="submission" date="2020-07" db="EMBL/GenBank/DDBJ databases">
        <title>Koleobacter methoxysyntrophicus gen. nov., sp. nov., a novel anaerobic bacterium isolated from deep subsurface oil field and proposal of Koleobacterales ord. nov. in the phylum Firmicutes.</title>
        <authorList>
            <person name="Sakamoto S."/>
            <person name="Tamaki H."/>
        </authorList>
    </citation>
    <scope>NUCLEOTIDE SEQUENCE</scope>
    <source>
        <strain evidence="8">NRmbB1</strain>
    </source>
</reference>
<gene>
    <name evidence="8" type="ORF">H0A61_01704</name>
</gene>
<dbReference type="InterPro" id="IPR011701">
    <property type="entry name" value="MFS"/>
</dbReference>
<protein>
    <recommendedName>
        <fullName evidence="7">Major facilitator superfamily (MFS) profile domain-containing protein</fullName>
    </recommendedName>
</protein>
<feature type="transmembrane region" description="Helical" evidence="6">
    <location>
        <begin position="273"/>
        <end position="292"/>
    </location>
</feature>
<dbReference type="GO" id="GO:0005886">
    <property type="term" value="C:plasma membrane"/>
    <property type="evidence" value="ECO:0007669"/>
    <property type="project" value="UniProtKB-SubCell"/>
</dbReference>
<keyword evidence="9" id="KW-1185">Reference proteome</keyword>
<feature type="domain" description="Major facilitator superfamily (MFS) profile" evidence="7">
    <location>
        <begin position="190"/>
        <end position="427"/>
    </location>
</feature>
<proteinExistence type="predicted"/>
<feature type="transmembrane region" description="Helical" evidence="6">
    <location>
        <begin position="304"/>
        <end position="327"/>
    </location>
</feature>
<feature type="transmembrane region" description="Helical" evidence="6">
    <location>
        <begin position="400"/>
        <end position="420"/>
    </location>
</feature>
<dbReference type="PANTHER" id="PTHR23526:SF1">
    <property type="entry name" value="MAJOR FACILITATOR SUPERFAMILY MFS_1"/>
    <property type="match status" value="1"/>
</dbReference>
<dbReference type="PROSITE" id="PS50850">
    <property type="entry name" value="MFS"/>
    <property type="match status" value="1"/>
</dbReference>
<feature type="transmembrane region" description="Helical" evidence="6">
    <location>
        <begin position="374"/>
        <end position="394"/>
    </location>
</feature>
<dbReference type="InterPro" id="IPR036259">
    <property type="entry name" value="MFS_trans_sf"/>
</dbReference>
<keyword evidence="3 6" id="KW-0812">Transmembrane</keyword>
<evidence type="ECO:0000256" key="6">
    <source>
        <dbReference type="SAM" id="Phobius"/>
    </source>
</evidence>
<evidence type="ECO:0000256" key="1">
    <source>
        <dbReference type="ARBA" id="ARBA00004651"/>
    </source>
</evidence>
<dbReference type="PANTHER" id="PTHR23526">
    <property type="entry name" value="INTEGRAL MEMBRANE TRANSPORT PROTEIN-RELATED"/>
    <property type="match status" value="1"/>
</dbReference>
<dbReference type="SUPFAM" id="SSF103473">
    <property type="entry name" value="MFS general substrate transporter"/>
    <property type="match status" value="1"/>
</dbReference>
<dbReference type="Gene3D" id="1.20.1250.20">
    <property type="entry name" value="MFS general substrate transporter like domains"/>
    <property type="match status" value="2"/>
</dbReference>
<keyword evidence="4 6" id="KW-1133">Transmembrane helix</keyword>
<evidence type="ECO:0000256" key="4">
    <source>
        <dbReference type="ARBA" id="ARBA00022989"/>
    </source>
</evidence>
<feature type="transmembrane region" description="Helical" evidence="6">
    <location>
        <begin position="85"/>
        <end position="108"/>
    </location>
</feature>
<dbReference type="GO" id="GO:0022857">
    <property type="term" value="F:transmembrane transporter activity"/>
    <property type="evidence" value="ECO:0007669"/>
    <property type="project" value="InterPro"/>
</dbReference>
<name>A0A8A0RM72_9FIRM</name>
<dbReference type="InterPro" id="IPR052528">
    <property type="entry name" value="Sugar_transport-like"/>
</dbReference>
<dbReference type="InterPro" id="IPR020846">
    <property type="entry name" value="MFS_dom"/>
</dbReference>
<sequence length="427" mass="47568">MEHMEKPLTEKDRRHNYNCYAADCIFFNVGNAFFEPNSIIPAFLSQLTDSNILIGLSSTIRNCGWFLPQLFVANYVQGMVRKKPLGIICFALMRFSAGALAITAFLLAGKHPSAALLIFYLFYIVFSFADGFSGVPWVDIMGKTIPPGQRGRLLATSQFIGGGLAFGAGFFIKGILESPKLTFPINYGIIFLTGFTALMVSFVSFSLVKEPPSRINGRKMGYKEYFRWILDIFSKDRNFARVIGVSFMTRAMFLSLPFYVIFARNVLMFPQDIVGYFVSAQMIGYLISSHIWGYLSDNLSNKRVITLTGVSAAATPCLALIAAAGFNLGIDSLLIPIYLLLYISIGFTITGMWTGYNNYLLEITGDENRAVYVGLYNTMGTPATFFPLLGGFIIQHFSYVYVFLFTAILISIGTFLSTFLKDRADDE</sequence>
<keyword evidence="5 6" id="KW-0472">Membrane</keyword>
<evidence type="ECO:0000256" key="5">
    <source>
        <dbReference type="ARBA" id="ARBA00023136"/>
    </source>
</evidence>
<feature type="transmembrane region" description="Helical" evidence="6">
    <location>
        <begin position="153"/>
        <end position="172"/>
    </location>
</feature>
<feature type="transmembrane region" description="Helical" evidence="6">
    <location>
        <begin position="114"/>
        <end position="132"/>
    </location>
</feature>
<accession>A0A8A0RM72</accession>
<evidence type="ECO:0000313" key="9">
    <source>
        <dbReference type="Proteomes" id="UP000662904"/>
    </source>
</evidence>
<feature type="transmembrane region" description="Helical" evidence="6">
    <location>
        <begin position="184"/>
        <end position="208"/>
    </location>
</feature>
<dbReference type="EMBL" id="CP059066">
    <property type="protein sequence ID" value="QSQ09343.1"/>
    <property type="molecule type" value="Genomic_DNA"/>
</dbReference>
<evidence type="ECO:0000256" key="2">
    <source>
        <dbReference type="ARBA" id="ARBA00022448"/>
    </source>
</evidence>
<comment type="subcellular location">
    <subcellularLocation>
        <location evidence="1">Cell membrane</location>
        <topology evidence="1">Multi-pass membrane protein</topology>
    </subcellularLocation>
</comment>
<organism evidence="8 9">
    <name type="scientific">Koleobacter methoxysyntrophicus</name>
    <dbReference type="NCBI Taxonomy" id="2751313"/>
    <lineage>
        <taxon>Bacteria</taxon>
        <taxon>Bacillati</taxon>
        <taxon>Bacillota</taxon>
        <taxon>Clostridia</taxon>
        <taxon>Koleobacterales</taxon>
        <taxon>Koleobacteraceae</taxon>
        <taxon>Koleobacter</taxon>
    </lineage>
</organism>
<evidence type="ECO:0000313" key="8">
    <source>
        <dbReference type="EMBL" id="QSQ09343.1"/>
    </source>
</evidence>